<keyword evidence="6" id="KW-0158">Chromosome</keyword>
<dbReference type="InterPro" id="IPR025783">
    <property type="entry name" value="Set9_fungi"/>
</dbReference>
<dbReference type="Pfam" id="PF00856">
    <property type="entry name" value="SET"/>
    <property type="match status" value="1"/>
</dbReference>
<dbReference type="InterPro" id="IPR041938">
    <property type="entry name" value="Hist-Lys_N-MTase_N"/>
</dbReference>
<protein>
    <recommendedName>
        <fullName evidence="5">Histone-lysine N-methyltransferase SET9</fullName>
        <ecNumber evidence="12">2.1.1.372</ecNumber>
    </recommendedName>
    <alternativeName>
        <fullName evidence="4">Histone-lysine N-methyltransferase set9</fullName>
    </alternativeName>
    <alternativeName>
        <fullName evidence="13">SET domain protein 9</fullName>
    </alternativeName>
</protein>
<dbReference type="PROSITE" id="PS50280">
    <property type="entry name" value="SET"/>
    <property type="match status" value="1"/>
</dbReference>
<keyword evidence="9" id="KW-0949">S-adenosyl-L-methionine</keyword>
<organism evidence="16 17">
    <name type="scientific">Immersiella caudata</name>
    <dbReference type="NCBI Taxonomy" id="314043"/>
    <lineage>
        <taxon>Eukaryota</taxon>
        <taxon>Fungi</taxon>
        <taxon>Dikarya</taxon>
        <taxon>Ascomycota</taxon>
        <taxon>Pezizomycotina</taxon>
        <taxon>Sordariomycetes</taxon>
        <taxon>Sordariomycetidae</taxon>
        <taxon>Sordariales</taxon>
        <taxon>Lasiosphaeriaceae</taxon>
        <taxon>Immersiella</taxon>
    </lineage>
</organism>
<evidence type="ECO:0000256" key="4">
    <source>
        <dbReference type="ARBA" id="ARBA00014232"/>
    </source>
</evidence>
<keyword evidence="17" id="KW-1185">Reference proteome</keyword>
<evidence type="ECO:0000256" key="8">
    <source>
        <dbReference type="ARBA" id="ARBA00022679"/>
    </source>
</evidence>
<comment type="function">
    <text evidence="1">Histone methyltransferase that trimethylates 'Lys-20' of histone H4 to form H4K20me3.</text>
</comment>
<keyword evidence="7" id="KW-0489">Methyltransferase</keyword>
<proteinExistence type="predicted"/>
<comment type="subcellular location">
    <subcellularLocation>
        <location evidence="3">Chromosome</location>
    </subcellularLocation>
    <subcellularLocation>
        <location evidence="2">Nucleus</location>
    </subcellularLocation>
</comment>
<gene>
    <name evidence="16" type="ORF">B0T14DRAFT_578988</name>
</gene>
<dbReference type="SMART" id="SM00317">
    <property type="entry name" value="SET"/>
    <property type="match status" value="1"/>
</dbReference>
<reference evidence="16" key="1">
    <citation type="submission" date="2023-06" db="EMBL/GenBank/DDBJ databases">
        <title>Genome-scale phylogeny and comparative genomics of the fungal order Sordariales.</title>
        <authorList>
            <consortium name="Lawrence Berkeley National Laboratory"/>
            <person name="Hensen N."/>
            <person name="Bonometti L."/>
            <person name="Westerberg I."/>
            <person name="Brannstrom I.O."/>
            <person name="Guillou S."/>
            <person name="Cros-Aarteil S."/>
            <person name="Calhoun S."/>
            <person name="Haridas S."/>
            <person name="Kuo A."/>
            <person name="Mondo S."/>
            <person name="Pangilinan J."/>
            <person name="Riley R."/>
            <person name="Labutti K."/>
            <person name="Andreopoulos B."/>
            <person name="Lipzen A."/>
            <person name="Chen C."/>
            <person name="Yanf M."/>
            <person name="Daum C."/>
            <person name="Ng V."/>
            <person name="Clum A."/>
            <person name="Steindorff A."/>
            <person name="Ohm R."/>
            <person name="Martin F."/>
            <person name="Silar P."/>
            <person name="Natvig D."/>
            <person name="Lalanne C."/>
            <person name="Gautier V."/>
            <person name="Ament-Velasquez S.L."/>
            <person name="Kruys A."/>
            <person name="Hutchinson M.I."/>
            <person name="Powell A.J."/>
            <person name="Barry K."/>
            <person name="Miller A.N."/>
            <person name="Grigoriev I.V."/>
            <person name="Debuchy R."/>
            <person name="Gladieux P."/>
            <person name="Thoren M.H."/>
            <person name="Johannesson H."/>
        </authorList>
    </citation>
    <scope>NUCLEOTIDE SEQUENCE</scope>
    <source>
        <strain evidence="16">CBS 606.72</strain>
    </source>
</reference>
<evidence type="ECO:0000313" key="17">
    <source>
        <dbReference type="Proteomes" id="UP001175000"/>
    </source>
</evidence>
<dbReference type="EMBL" id="JAULSU010000002">
    <property type="protein sequence ID" value="KAK0627098.1"/>
    <property type="molecule type" value="Genomic_DNA"/>
</dbReference>
<comment type="caution">
    <text evidence="16">The sequence shown here is derived from an EMBL/GenBank/DDBJ whole genome shotgun (WGS) entry which is preliminary data.</text>
</comment>
<dbReference type="Proteomes" id="UP001175000">
    <property type="component" value="Unassembled WGS sequence"/>
</dbReference>
<evidence type="ECO:0000259" key="15">
    <source>
        <dbReference type="PROSITE" id="PS50280"/>
    </source>
</evidence>
<dbReference type="AlphaFoldDB" id="A0AA40C7J5"/>
<evidence type="ECO:0000256" key="5">
    <source>
        <dbReference type="ARBA" id="ARBA00015413"/>
    </source>
</evidence>
<dbReference type="InterPro" id="IPR001214">
    <property type="entry name" value="SET_dom"/>
</dbReference>
<dbReference type="EC" id="2.1.1.372" evidence="12"/>
<evidence type="ECO:0000313" key="16">
    <source>
        <dbReference type="EMBL" id="KAK0627098.1"/>
    </source>
</evidence>
<evidence type="ECO:0000256" key="1">
    <source>
        <dbReference type="ARBA" id="ARBA00001984"/>
    </source>
</evidence>
<dbReference type="PANTHER" id="PTHR12977:SF4">
    <property type="entry name" value="HISTONE-LYSINE N-METHYLTRANSFERASE KMT5B"/>
    <property type="match status" value="1"/>
</dbReference>
<evidence type="ECO:0000256" key="12">
    <source>
        <dbReference type="ARBA" id="ARBA00024057"/>
    </source>
</evidence>
<name>A0AA40C7J5_9PEZI</name>
<dbReference type="GO" id="GO:0032259">
    <property type="term" value="P:methylation"/>
    <property type="evidence" value="ECO:0007669"/>
    <property type="project" value="UniProtKB-KW"/>
</dbReference>
<evidence type="ECO:0000256" key="9">
    <source>
        <dbReference type="ARBA" id="ARBA00022691"/>
    </source>
</evidence>
<dbReference type="InterPro" id="IPR022190">
    <property type="entry name" value="DUF3716"/>
</dbReference>
<dbReference type="Gene3D" id="1.10.10.1700">
    <property type="entry name" value="Histone-lysine N-methyltransferase"/>
    <property type="match status" value="1"/>
</dbReference>
<evidence type="ECO:0000256" key="7">
    <source>
        <dbReference type="ARBA" id="ARBA00022603"/>
    </source>
</evidence>
<dbReference type="SUPFAM" id="SSF82199">
    <property type="entry name" value="SET domain"/>
    <property type="match status" value="1"/>
</dbReference>
<dbReference type="Pfam" id="PF12511">
    <property type="entry name" value="DUF3716"/>
    <property type="match status" value="1"/>
</dbReference>
<evidence type="ECO:0000256" key="3">
    <source>
        <dbReference type="ARBA" id="ARBA00004286"/>
    </source>
</evidence>
<dbReference type="InterPro" id="IPR039977">
    <property type="entry name" value="Suv4-20/Set9"/>
</dbReference>
<sequence length="399" mass="45464">MVSQAPLPLKLTTKTQASVKQLQVKRLAFIHPDYNKQSPHVTNALLAYSRGQEASEPCAQCRASGEDMPFPTCVFLPERWNFACACCIVRRTGNTCTFYTSNKYRAEVWKQVTGQTTWLRCELTATQFGIIDDFLTDAFIRCLGYRSTIRTLSESPKSLDTADEAEVLGIVQNYVIKNVDLDVAVEKLLLVKSVGDFYHELQDVIRHHFTNHLRRYLSMYPSDCPFEINSTDRFGSNDASVTARQHIKRGAPIRYLTALRVVMSPEEELSMVESGRDFSTLISDNPHLLAGPARFINHDCDSNAEFKPEGRMGIQVVAKRDIRCGEEITISYAPNYFGEGNCECKCATCGRESSSWNRCERRRGGDMKDGCHLCRPKRECWRCRKHFKLYGLRWPVTSY</sequence>
<evidence type="ECO:0000256" key="6">
    <source>
        <dbReference type="ARBA" id="ARBA00022454"/>
    </source>
</evidence>
<evidence type="ECO:0000256" key="2">
    <source>
        <dbReference type="ARBA" id="ARBA00004123"/>
    </source>
</evidence>
<accession>A0AA40C7J5</accession>
<evidence type="ECO:0000256" key="10">
    <source>
        <dbReference type="ARBA" id="ARBA00022853"/>
    </source>
</evidence>
<dbReference type="InterPro" id="IPR046341">
    <property type="entry name" value="SET_dom_sf"/>
</dbReference>
<dbReference type="GO" id="GO:0005634">
    <property type="term" value="C:nucleus"/>
    <property type="evidence" value="ECO:0007669"/>
    <property type="project" value="UniProtKB-SubCell"/>
</dbReference>
<evidence type="ECO:0000256" key="14">
    <source>
        <dbReference type="ARBA" id="ARBA00048081"/>
    </source>
</evidence>
<keyword evidence="11" id="KW-0539">Nucleus</keyword>
<evidence type="ECO:0000256" key="11">
    <source>
        <dbReference type="ARBA" id="ARBA00023242"/>
    </source>
</evidence>
<dbReference type="GO" id="GO:0005694">
    <property type="term" value="C:chromosome"/>
    <property type="evidence" value="ECO:0007669"/>
    <property type="project" value="UniProtKB-SubCell"/>
</dbReference>
<dbReference type="PANTHER" id="PTHR12977">
    <property type="entry name" value="SUPPRESSOR OF VARIEGATION 4-20-RELATED"/>
    <property type="match status" value="1"/>
</dbReference>
<keyword evidence="8" id="KW-0808">Transferase</keyword>
<keyword evidence="10" id="KW-0156">Chromatin regulator</keyword>
<dbReference type="GO" id="GO:0140943">
    <property type="term" value="F:histone H4K20 trimethyltransferase activity"/>
    <property type="evidence" value="ECO:0007669"/>
    <property type="project" value="UniProtKB-EC"/>
</dbReference>
<dbReference type="PROSITE" id="PS51567">
    <property type="entry name" value="SAM_MT43_SUVAR420_1"/>
    <property type="match status" value="1"/>
</dbReference>
<comment type="catalytic activity">
    <reaction evidence="14">
        <text>L-lysyl(20)-[histone H4] + 3 S-adenosyl-L-methionine = N(6),N(6),N(6)-trimethyl-L-lysyl(20)-[histone H4] + 3 S-adenosyl-L-homocysteine + 3 H(+)</text>
        <dbReference type="Rhea" id="RHEA:64456"/>
        <dbReference type="Rhea" id="RHEA-COMP:15554"/>
        <dbReference type="Rhea" id="RHEA-COMP:15998"/>
        <dbReference type="ChEBI" id="CHEBI:15378"/>
        <dbReference type="ChEBI" id="CHEBI:29969"/>
        <dbReference type="ChEBI" id="CHEBI:57856"/>
        <dbReference type="ChEBI" id="CHEBI:59789"/>
        <dbReference type="ChEBI" id="CHEBI:61961"/>
        <dbReference type="EC" id="2.1.1.372"/>
    </reaction>
</comment>
<evidence type="ECO:0000256" key="13">
    <source>
        <dbReference type="ARBA" id="ARBA00030653"/>
    </source>
</evidence>
<dbReference type="Gene3D" id="2.170.270.10">
    <property type="entry name" value="SET domain"/>
    <property type="match status" value="1"/>
</dbReference>
<feature type="domain" description="SET" evidence="15">
    <location>
        <begin position="224"/>
        <end position="333"/>
    </location>
</feature>